<dbReference type="RefSeq" id="WP_109644848.1">
    <property type="nucleotide sequence ID" value="NZ_QGGB01000003.1"/>
</dbReference>
<evidence type="ECO:0000256" key="1">
    <source>
        <dbReference type="SAM" id="MobiDB-lite"/>
    </source>
</evidence>
<evidence type="ECO:0000313" key="3">
    <source>
        <dbReference type="EMBL" id="PWN07298.1"/>
    </source>
</evidence>
<proteinExistence type="predicted"/>
<feature type="region of interest" description="Disordered" evidence="1">
    <location>
        <begin position="1"/>
        <end position="27"/>
    </location>
</feature>
<dbReference type="InterPro" id="IPR007361">
    <property type="entry name" value="DUF427"/>
</dbReference>
<sequence length="171" mass="19178">MWKYTGNERPPFAIEPEEGEESVWDYPRPPITDPDSRTIIVEAGDSVIAKTNRAVRVLETASPPTFYIPPADVNEDLLEKASGSSFCEWKGSATYWNITLDGQNLRKVAWSYHNPSSRFKLIDGYYSFYPGKVRCFVDGERVQPQPGQFYGGWVTSEIVGPMKGESGTGGW</sequence>
<dbReference type="OrthoDB" id="119916at2"/>
<reference evidence="3 4" key="1">
    <citation type="submission" date="2018-05" db="EMBL/GenBank/DDBJ databases">
        <title>Rhodohalobacter halophilus gen. nov., sp. nov., a moderately halophilic member of the family Balneolaceae.</title>
        <authorList>
            <person name="Liu Z.-W."/>
        </authorList>
    </citation>
    <scope>NUCLEOTIDE SEQUENCE [LARGE SCALE GENOMIC DNA]</scope>
    <source>
        <strain evidence="3 4">8A47</strain>
    </source>
</reference>
<feature type="domain" description="DUF427" evidence="2">
    <location>
        <begin position="41"/>
        <end position="130"/>
    </location>
</feature>
<gene>
    <name evidence="3" type="ORF">DDZ15_03250</name>
</gene>
<name>A0A316TTU9_9BACT</name>
<dbReference type="Proteomes" id="UP000245533">
    <property type="component" value="Unassembled WGS sequence"/>
</dbReference>
<accession>A0A316TTU9</accession>
<protein>
    <recommendedName>
        <fullName evidence="2">DUF427 domain-containing protein</fullName>
    </recommendedName>
</protein>
<dbReference type="AlphaFoldDB" id="A0A316TTU9"/>
<comment type="caution">
    <text evidence="3">The sequence shown here is derived from an EMBL/GenBank/DDBJ whole genome shotgun (WGS) entry which is preliminary data.</text>
</comment>
<organism evidence="3 4">
    <name type="scientific">Rhodohalobacter mucosus</name>
    <dbReference type="NCBI Taxonomy" id="2079485"/>
    <lineage>
        <taxon>Bacteria</taxon>
        <taxon>Pseudomonadati</taxon>
        <taxon>Balneolota</taxon>
        <taxon>Balneolia</taxon>
        <taxon>Balneolales</taxon>
        <taxon>Balneolaceae</taxon>
        <taxon>Rhodohalobacter</taxon>
    </lineage>
</organism>
<dbReference type="EMBL" id="QGGB01000003">
    <property type="protein sequence ID" value="PWN07298.1"/>
    <property type="molecule type" value="Genomic_DNA"/>
</dbReference>
<dbReference type="Gene3D" id="2.170.150.40">
    <property type="entry name" value="Domain of unknown function (DUF427)"/>
    <property type="match status" value="1"/>
</dbReference>
<dbReference type="Pfam" id="PF04248">
    <property type="entry name" value="NTP_transf_9"/>
    <property type="match status" value="1"/>
</dbReference>
<keyword evidence="4" id="KW-1185">Reference proteome</keyword>
<dbReference type="PANTHER" id="PTHR43058:SF1">
    <property type="entry name" value="DUF427 DOMAIN-CONTAINING PROTEIN"/>
    <property type="match status" value="1"/>
</dbReference>
<dbReference type="PANTHER" id="PTHR43058">
    <property type="entry name" value="SLR0655 PROTEIN"/>
    <property type="match status" value="1"/>
</dbReference>
<dbReference type="InterPro" id="IPR038694">
    <property type="entry name" value="DUF427_sf"/>
</dbReference>
<evidence type="ECO:0000259" key="2">
    <source>
        <dbReference type="Pfam" id="PF04248"/>
    </source>
</evidence>
<evidence type="ECO:0000313" key="4">
    <source>
        <dbReference type="Proteomes" id="UP000245533"/>
    </source>
</evidence>